<organism evidence="6 7">
    <name type="scientific">Lactiplantibacillus fabifermentans DSM 21115</name>
    <dbReference type="NCBI Taxonomy" id="1413187"/>
    <lineage>
        <taxon>Bacteria</taxon>
        <taxon>Bacillati</taxon>
        <taxon>Bacillota</taxon>
        <taxon>Bacilli</taxon>
        <taxon>Lactobacillales</taxon>
        <taxon>Lactobacillaceae</taxon>
        <taxon>Lactiplantibacillus</taxon>
    </lineage>
</organism>
<dbReference type="CDD" id="cd00267">
    <property type="entry name" value="ABC_ATPase"/>
    <property type="match status" value="1"/>
</dbReference>
<evidence type="ECO:0000313" key="7">
    <source>
        <dbReference type="Proteomes" id="UP000050920"/>
    </source>
</evidence>
<dbReference type="SMART" id="SM00382">
    <property type="entry name" value="AAA"/>
    <property type="match status" value="1"/>
</dbReference>
<dbReference type="GO" id="GO:0005524">
    <property type="term" value="F:ATP binding"/>
    <property type="evidence" value="ECO:0007669"/>
    <property type="project" value="UniProtKB-KW"/>
</dbReference>
<keyword evidence="3" id="KW-0547">Nucleotide-binding</keyword>
<dbReference type="SUPFAM" id="SSF52540">
    <property type="entry name" value="P-loop containing nucleoside triphosphate hydrolases"/>
    <property type="match status" value="1"/>
</dbReference>
<dbReference type="AlphaFoldDB" id="A0A0R2NDW2"/>
<evidence type="ECO:0000313" key="6">
    <source>
        <dbReference type="EMBL" id="KRO24039.1"/>
    </source>
</evidence>
<dbReference type="InterPro" id="IPR003593">
    <property type="entry name" value="AAA+_ATPase"/>
</dbReference>
<evidence type="ECO:0000256" key="1">
    <source>
        <dbReference type="ARBA" id="ARBA00005417"/>
    </source>
</evidence>
<dbReference type="InterPro" id="IPR003439">
    <property type="entry name" value="ABC_transporter-like_ATP-bd"/>
</dbReference>
<comment type="caution">
    <text evidence="6">The sequence shown here is derived from an EMBL/GenBank/DDBJ whole genome shotgun (WGS) entry which is preliminary data.</text>
</comment>
<dbReference type="InterPro" id="IPR027417">
    <property type="entry name" value="P-loop_NTPase"/>
</dbReference>
<evidence type="ECO:0000256" key="2">
    <source>
        <dbReference type="ARBA" id="ARBA00022448"/>
    </source>
</evidence>
<protein>
    <submittedName>
        <fullName evidence="6">ABC transporter ATP-binding protein</fullName>
    </submittedName>
</protein>
<dbReference type="Gene3D" id="3.40.50.300">
    <property type="entry name" value="P-loop containing nucleotide triphosphate hydrolases"/>
    <property type="match status" value="1"/>
</dbReference>
<dbReference type="GO" id="GO:0016887">
    <property type="term" value="F:ATP hydrolysis activity"/>
    <property type="evidence" value="ECO:0007669"/>
    <property type="project" value="InterPro"/>
</dbReference>
<dbReference type="PANTHER" id="PTHR43553">
    <property type="entry name" value="HEAVY METAL TRANSPORTER"/>
    <property type="match status" value="1"/>
</dbReference>
<dbReference type="PROSITE" id="PS50893">
    <property type="entry name" value="ABC_TRANSPORTER_2"/>
    <property type="match status" value="1"/>
</dbReference>
<accession>A0A0R2NDW2</accession>
<evidence type="ECO:0000259" key="5">
    <source>
        <dbReference type="PROSITE" id="PS50893"/>
    </source>
</evidence>
<dbReference type="InterPro" id="IPR017871">
    <property type="entry name" value="ABC_transporter-like_CS"/>
</dbReference>
<gene>
    <name evidence="6" type="ORF">DY78_GL001703</name>
</gene>
<keyword evidence="7" id="KW-1185">Reference proteome</keyword>
<dbReference type="Pfam" id="PF00005">
    <property type="entry name" value="ABC_tran"/>
    <property type="match status" value="1"/>
</dbReference>
<name>A0A0R2NDW2_9LACO</name>
<dbReference type="Proteomes" id="UP000050920">
    <property type="component" value="Unassembled WGS sequence"/>
</dbReference>
<dbReference type="GO" id="GO:0042626">
    <property type="term" value="F:ATPase-coupled transmembrane transporter activity"/>
    <property type="evidence" value="ECO:0007669"/>
    <property type="project" value="TreeGrafter"/>
</dbReference>
<dbReference type="GO" id="GO:0043190">
    <property type="term" value="C:ATP-binding cassette (ABC) transporter complex"/>
    <property type="evidence" value="ECO:0007669"/>
    <property type="project" value="TreeGrafter"/>
</dbReference>
<evidence type="ECO:0000256" key="4">
    <source>
        <dbReference type="ARBA" id="ARBA00022840"/>
    </source>
</evidence>
<sequence length="226" mass="25774">MEIQHLTYTFPQQTTPFFQDLSFNLAAQHVNFLIGANGSGKTTLADLLTGLRQPDQGPLAVPRHALYLNQHLPMLMGVRISDVARLVLGIEYGRPQLTLTDLQPLVDAATFDFLTPIWQQHYGDLSGGQRKLVQLLLFLQVDRDFVVLDEPTAEIDREHAQYLFKVMQAHPQRTYLVITHDRRDLDAFNDYQVLWLADHQIKAALTKQAFKQQPPTASFLQAFQHS</sequence>
<comment type="similarity">
    <text evidence="1">Belongs to the ABC transporter superfamily.</text>
</comment>
<keyword evidence="2" id="KW-0813">Transport</keyword>
<dbReference type="EMBL" id="AYGX02000165">
    <property type="protein sequence ID" value="KRO24039.1"/>
    <property type="molecule type" value="Genomic_DNA"/>
</dbReference>
<dbReference type="RefSeq" id="WP_024624597.1">
    <property type="nucleotide sequence ID" value="NZ_AYGX02000165.1"/>
</dbReference>
<keyword evidence="4 6" id="KW-0067">ATP-binding</keyword>
<proteinExistence type="inferred from homology"/>
<dbReference type="PROSITE" id="PS00211">
    <property type="entry name" value="ABC_TRANSPORTER_1"/>
    <property type="match status" value="1"/>
</dbReference>
<reference evidence="6 7" key="1">
    <citation type="journal article" date="2015" name="Genome Announc.">
        <title>Expanding the biotechnology potential of lactobacilli through comparative genomics of 213 strains and associated genera.</title>
        <authorList>
            <person name="Sun Z."/>
            <person name="Harris H.M."/>
            <person name="McCann A."/>
            <person name="Guo C."/>
            <person name="Argimon S."/>
            <person name="Zhang W."/>
            <person name="Yang X."/>
            <person name="Jeffery I.B."/>
            <person name="Cooney J.C."/>
            <person name="Kagawa T.F."/>
            <person name="Liu W."/>
            <person name="Song Y."/>
            <person name="Salvetti E."/>
            <person name="Wrobel A."/>
            <person name="Rasinkangas P."/>
            <person name="Parkhill J."/>
            <person name="Rea M.C."/>
            <person name="O'Sullivan O."/>
            <person name="Ritari J."/>
            <person name="Douillard F.P."/>
            <person name="Paul Ross R."/>
            <person name="Yang R."/>
            <person name="Briner A.E."/>
            <person name="Felis G.E."/>
            <person name="de Vos W.M."/>
            <person name="Barrangou R."/>
            <person name="Klaenhammer T.R."/>
            <person name="Caufield P.W."/>
            <person name="Cui Y."/>
            <person name="Zhang H."/>
            <person name="O'Toole P.W."/>
        </authorList>
    </citation>
    <scope>NUCLEOTIDE SEQUENCE [LARGE SCALE GENOMIC DNA]</scope>
    <source>
        <strain evidence="6 7">DSM 21115</strain>
    </source>
</reference>
<evidence type="ECO:0000256" key="3">
    <source>
        <dbReference type="ARBA" id="ARBA00022741"/>
    </source>
</evidence>
<feature type="domain" description="ABC transporter" evidence="5">
    <location>
        <begin position="1"/>
        <end position="222"/>
    </location>
</feature>
<dbReference type="InterPro" id="IPR050095">
    <property type="entry name" value="ECF_ABC_transporter_ATP-bd"/>
</dbReference>